<protein>
    <recommendedName>
        <fullName evidence="3">CRISPR-associated RAMP protein, Csx10 family</fullName>
    </recommendedName>
</protein>
<reference evidence="1 2" key="1">
    <citation type="journal article" date="2019" name="Int. J. Syst. Evol. Microbiol.">
        <title>The Global Catalogue of Microorganisms (GCM) 10K type strain sequencing project: providing services to taxonomists for standard genome sequencing and annotation.</title>
        <authorList>
            <consortium name="The Broad Institute Genomics Platform"/>
            <consortium name="The Broad Institute Genome Sequencing Center for Infectious Disease"/>
            <person name="Wu L."/>
            <person name="Ma J."/>
        </authorList>
    </citation>
    <scope>NUCLEOTIDE SEQUENCE [LARGE SCALE GENOMIC DNA]</scope>
    <source>
        <strain evidence="1 2">JCM 8542</strain>
    </source>
</reference>
<proteinExistence type="predicted"/>
<name>A0ABN0SUS6_9FIRM</name>
<dbReference type="Proteomes" id="UP001500399">
    <property type="component" value="Unassembled WGS sequence"/>
</dbReference>
<dbReference type="EMBL" id="BAAACR010000001">
    <property type="protein sequence ID" value="GAA0201192.1"/>
    <property type="molecule type" value="Genomic_DNA"/>
</dbReference>
<evidence type="ECO:0000313" key="1">
    <source>
        <dbReference type="EMBL" id="GAA0201192.1"/>
    </source>
</evidence>
<evidence type="ECO:0008006" key="3">
    <source>
        <dbReference type="Google" id="ProtNLM"/>
    </source>
</evidence>
<organism evidence="1 2">
    <name type="scientific">Selenomonas dianae</name>
    <dbReference type="NCBI Taxonomy" id="135079"/>
    <lineage>
        <taxon>Bacteria</taxon>
        <taxon>Bacillati</taxon>
        <taxon>Bacillota</taxon>
        <taxon>Negativicutes</taxon>
        <taxon>Selenomonadales</taxon>
        <taxon>Selenomonadaceae</taxon>
        <taxon>Selenomonas</taxon>
    </lineage>
</organism>
<accession>A0ABN0SUS6</accession>
<gene>
    <name evidence="1" type="ORF">GCM10008919_00680</name>
</gene>
<keyword evidence="2" id="KW-1185">Reference proteome</keyword>
<dbReference type="RefSeq" id="WP_304988088.1">
    <property type="nucleotide sequence ID" value="NZ_BAAACR010000001.1"/>
</dbReference>
<sequence length="520" mass="57988">MMEIQVRIHTKTPVILPCTGDASDLTATQEFFSGSVLRGILARQFIGKRKLDDDAHEDETFRKLFFGDLRFVHAYPYDPRNDTRAMILPFSLQRSKDGTCIKDLLQADPEPNFKGVKGFAVIAEGEIRSVDVRKSIGFHMSRTDLKSEGGTARLAGKSGDVYNYEAIAAGQDFLGYIYGSLQFLNALLEHIEERTFSCYVGRSKYTQYGLCEVTLGEPQPVQRIAAPSGNTVYLRMETPFIPHGGTPGDVASMLTEITERLNAAYGKIFAKTEEIDNFVGVWGLRRPRETALAAGTVFAVAKEGGWQDATAVLNELCLRGVGRRRAEGFGQLRIWTADTLRWGTPWEMTRTGRGPIGDEAKTLAQKILIAHIIEQVKLIADEDAKGAMRSCEACTPHQFARLEQDLGSRPSGVKTRMEGSVADYKKDTPVENIKIGERSLRTYFTVGAEITTMPYYAKAAETMKPDSDLAKAADEIGMEITKLLRAEEVYHAYWHTFFRYARKRTKDTDEGRCAHVSEGE</sequence>
<evidence type="ECO:0000313" key="2">
    <source>
        <dbReference type="Proteomes" id="UP001500399"/>
    </source>
</evidence>
<comment type="caution">
    <text evidence="1">The sequence shown here is derived from an EMBL/GenBank/DDBJ whole genome shotgun (WGS) entry which is preliminary data.</text>
</comment>